<evidence type="ECO:0000256" key="2">
    <source>
        <dbReference type="SAM" id="SignalP"/>
    </source>
</evidence>
<accession>A0ABR6W2G3</accession>
<dbReference type="Gene3D" id="3.20.20.80">
    <property type="entry name" value="Glycosidases"/>
    <property type="match status" value="1"/>
</dbReference>
<evidence type="ECO:0000313" key="4">
    <source>
        <dbReference type="EMBL" id="MBC3790728.1"/>
    </source>
</evidence>
<proteinExistence type="inferred from homology"/>
<dbReference type="Pfam" id="PF00128">
    <property type="entry name" value="Alpha-amylase"/>
    <property type="match status" value="1"/>
</dbReference>
<evidence type="ECO:0000256" key="1">
    <source>
        <dbReference type="ARBA" id="ARBA00008061"/>
    </source>
</evidence>
<evidence type="ECO:0000313" key="5">
    <source>
        <dbReference type="Proteomes" id="UP000700732"/>
    </source>
</evidence>
<name>A0ABR6W2G3_9BACT</name>
<dbReference type="Gene3D" id="2.60.40.10">
    <property type="entry name" value="Immunoglobulins"/>
    <property type="match status" value="1"/>
</dbReference>
<protein>
    <submittedName>
        <fullName evidence="4">Glycosidase</fullName>
    </submittedName>
</protein>
<organism evidence="4 5">
    <name type="scientific">Spirosoma utsteinense</name>
    <dbReference type="NCBI Taxonomy" id="2585773"/>
    <lineage>
        <taxon>Bacteria</taxon>
        <taxon>Pseudomonadati</taxon>
        <taxon>Bacteroidota</taxon>
        <taxon>Cytophagia</taxon>
        <taxon>Cytophagales</taxon>
        <taxon>Cytophagaceae</taxon>
        <taxon>Spirosoma</taxon>
    </lineage>
</organism>
<keyword evidence="5" id="KW-1185">Reference proteome</keyword>
<dbReference type="InterPro" id="IPR006047">
    <property type="entry name" value="GH13_cat_dom"/>
</dbReference>
<dbReference type="InterPro" id="IPR026444">
    <property type="entry name" value="Secre_tail"/>
</dbReference>
<dbReference type="EMBL" id="VFIA01000005">
    <property type="protein sequence ID" value="MBC3790728.1"/>
    <property type="molecule type" value="Genomic_DNA"/>
</dbReference>
<keyword evidence="4" id="KW-0378">Hydrolase</keyword>
<dbReference type="SMART" id="SM00642">
    <property type="entry name" value="Aamy"/>
    <property type="match status" value="1"/>
</dbReference>
<dbReference type="CDD" id="cd11350">
    <property type="entry name" value="AmyAc_4"/>
    <property type="match status" value="1"/>
</dbReference>
<comment type="caution">
    <text evidence="4">The sequence shown here is derived from an EMBL/GenBank/DDBJ whole genome shotgun (WGS) entry which is preliminary data.</text>
</comment>
<feature type="chain" id="PRO_5045202986" evidence="2">
    <location>
        <begin position="24"/>
        <end position="954"/>
    </location>
</feature>
<reference evidence="4 5" key="1">
    <citation type="submission" date="2019-06" db="EMBL/GenBank/DDBJ databases">
        <title>Spirosoma utsteinense sp. nov. isolated from Antarctic ice-free soils.</title>
        <authorList>
            <person name="Tahon G."/>
        </authorList>
    </citation>
    <scope>NUCLEOTIDE SEQUENCE [LARGE SCALE GENOMIC DNA]</scope>
    <source>
        <strain evidence="4 5">LMG 31447</strain>
    </source>
</reference>
<gene>
    <name evidence="4" type="ORF">FH603_1219</name>
</gene>
<dbReference type="GO" id="GO:0016798">
    <property type="term" value="F:hydrolase activity, acting on glycosyl bonds"/>
    <property type="evidence" value="ECO:0007669"/>
    <property type="project" value="UniProtKB-KW"/>
</dbReference>
<dbReference type="InterPro" id="IPR017853">
    <property type="entry name" value="GH"/>
</dbReference>
<feature type="signal peptide" evidence="2">
    <location>
        <begin position="1"/>
        <end position="23"/>
    </location>
</feature>
<keyword evidence="2" id="KW-0732">Signal</keyword>
<dbReference type="RefSeq" id="WP_186736543.1">
    <property type="nucleotide sequence ID" value="NZ_VFIA01000005.1"/>
</dbReference>
<dbReference type="InterPro" id="IPR013783">
    <property type="entry name" value="Ig-like_fold"/>
</dbReference>
<dbReference type="InterPro" id="IPR014756">
    <property type="entry name" value="Ig_E-set"/>
</dbReference>
<dbReference type="SUPFAM" id="SSF51445">
    <property type="entry name" value="(Trans)glycosidases"/>
    <property type="match status" value="1"/>
</dbReference>
<sequence length="954" mass="106076">MRTLYQAILLNLCLFVSALGQTAGTPVVTTQPAFPTANAEVTLIFDLKQAKDARAKALLGKTDDVYLWSGAGRTETGNAFEFQPAGQTNFNAPFAPGKMTPLGNDRWQIKLVPRTYFGVAASIPIQRLGVLLKSGDGKAQTEDLSVRVYAGGLSLSRIEPTQKEFYVDPSQSLTVRYRTSQPTAMKLTVDGQIVATTGDQDSLRATIPTGTQPGVRRTVILSATTLVLPTSESVADTFYFSVKPLPTAAALPANVTDGINYTGSGRAVLVLYAPKKSFVHLLGEFNNWTIDPAYLMKRTPDGNRYWIELTNLKAGETPFQYLVDGTIGVADPYAEKILDRNNDKFIPATTYPSLIAFPEKAQGNTVSVLQPGQTPFVFQTTGFQRPATNTMVMYELLVRDFVQNRSYQTLTDSLAYLKRLGINTIELMPINEFSGNDSWGYNPTFYFAPDKAYGTKEALQRFIDAAHKQGIAVVLDMVLNQADYEFPYVKMYWAGDRPSADSPYFNQQATHPFSVFFDFNHESTDTKAFVDRVCKFWLQEYKVDGFRFDLSKGFTQKNSGNDVNAWGVYDASRVAIWKRIYDQIRLVDPTAYVILEHFADNREEKELADYGMLLWGNHNGDYRAATRTGQGNFEGISYQKRNFQRPNLIGYAESHDEERLVYDLRQNGSTAANYNVKTLSTALDRAKLAAAFLLLVPGPKMIWQFGELGYDLSINTCSDGTTVNDGCRTAAKPLRWDYYQDADRKKLFGVYQELIKLKTSSQTFATADFTADFTGAVKRLTLRGLLGTVYLIGNFDTKPQTVTMGFPSVGKWYHFFSGREIDITNATANQSVTLEPGAFHIYSTTRFTTPTAGLVPFAVVPSLVTANEPELDGQILISPNPADDAVVVDVTSSYRGAVEFSLRDAGGRNLRTVRSQKTSNGLRQPLDLQTLSPGIYLLRVQQGERQRVLKVLKR</sequence>
<dbReference type="Proteomes" id="UP000700732">
    <property type="component" value="Unassembled WGS sequence"/>
</dbReference>
<feature type="domain" description="Glycosyl hydrolase family 13 catalytic" evidence="3">
    <location>
        <begin position="395"/>
        <end position="735"/>
    </location>
</feature>
<dbReference type="PANTHER" id="PTHR43002">
    <property type="entry name" value="GLYCOGEN DEBRANCHING ENZYME"/>
    <property type="match status" value="1"/>
</dbReference>
<dbReference type="Pfam" id="PF18962">
    <property type="entry name" value="Por_Secre_tail"/>
    <property type="match status" value="1"/>
</dbReference>
<comment type="similarity">
    <text evidence="1">Belongs to the glycosyl hydrolase 13 family.</text>
</comment>
<dbReference type="SUPFAM" id="SSF81296">
    <property type="entry name" value="E set domains"/>
    <property type="match status" value="1"/>
</dbReference>
<dbReference type="NCBIfam" id="TIGR04183">
    <property type="entry name" value="Por_Secre_tail"/>
    <property type="match status" value="1"/>
</dbReference>
<evidence type="ECO:0000259" key="3">
    <source>
        <dbReference type="SMART" id="SM00642"/>
    </source>
</evidence>
<keyword evidence="4" id="KW-0326">Glycosidase</keyword>